<proteinExistence type="predicted"/>
<feature type="transmembrane region" description="Helical" evidence="8">
    <location>
        <begin position="344"/>
        <end position="364"/>
    </location>
</feature>
<feature type="transmembrane region" description="Helical" evidence="8">
    <location>
        <begin position="189"/>
        <end position="211"/>
    </location>
</feature>
<feature type="transmembrane region" description="Helical" evidence="8">
    <location>
        <begin position="155"/>
        <end position="177"/>
    </location>
</feature>
<dbReference type="AlphaFoldDB" id="A0A1E5LCW9"/>
<feature type="transmembrane region" description="Helical" evidence="8">
    <location>
        <begin position="263"/>
        <end position="283"/>
    </location>
</feature>
<name>A0A1E5LCW9_9BACI</name>
<accession>A0A1E5LCW9</accession>
<evidence type="ECO:0000259" key="9">
    <source>
        <dbReference type="Pfam" id="PF13231"/>
    </source>
</evidence>
<sequence>MNGLIIILILLISLTRLFFISNYARSWDAVDFALGVLQFDLLQMQPHFPGYPYFIVGGMFFNQFMHDPIESLIMLNIVLITTTILPLYWISKRFVTERNALLITALIQTMPYLNILTIQPMSEAAGVSILIWYIWSLFVSIEKKEWKYLWITPFLFGLLMGIRVSYLVFGVGLLWCVIVDLRDHKGNKLIRFFSHFMLNCIFQLIWVWGLVSSLGGINSFMKIGWAFVEGHFQEWGGTAITEQVSLLERFIRLTFEQWIWSSWFAQSIGIVFITVITIIIGLVMKKNKSVAYSGYYLIVTMSSSYFIWVLFAQNIDKPRHIMPFTIFVFILILIKLFTYNKSTLFYSCVTVLLFSQFYFSIGLMNDYNRQVPATYQLAYYLDDIEEPFTVYTWEETRVLEYLNMPYEHKRLLTYEYFLEDIVQMNHTIFVTERLLQGFRSQGINVDDKIKEIEEFHSNPLFDPVYHDIKLYKWKNDN</sequence>
<keyword evidence="3" id="KW-0328">Glycosyltransferase</keyword>
<feature type="transmembrane region" description="Helical" evidence="8">
    <location>
        <begin position="72"/>
        <end position="91"/>
    </location>
</feature>
<keyword evidence="6 8" id="KW-1133">Transmembrane helix</keyword>
<comment type="subcellular location">
    <subcellularLocation>
        <location evidence="1">Cell membrane</location>
        <topology evidence="1">Multi-pass membrane protein</topology>
    </subcellularLocation>
</comment>
<evidence type="ECO:0000256" key="7">
    <source>
        <dbReference type="ARBA" id="ARBA00023136"/>
    </source>
</evidence>
<gene>
    <name evidence="10" type="ORF">BFG57_03985</name>
</gene>
<comment type="caution">
    <text evidence="10">The sequence shown here is derived from an EMBL/GenBank/DDBJ whole genome shotgun (WGS) entry which is preliminary data.</text>
</comment>
<keyword evidence="5 8" id="KW-0812">Transmembrane</keyword>
<feature type="transmembrane region" description="Helical" evidence="8">
    <location>
        <begin position="295"/>
        <end position="315"/>
    </location>
</feature>
<evidence type="ECO:0000256" key="6">
    <source>
        <dbReference type="ARBA" id="ARBA00022989"/>
    </source>
</evidence>
<dbReference type="GO" id="GO:0016763">
    <property type="term" value="F:pentosyltransferase activity"/>
    <property type="evidence" value="ECO:0007669"/>
    <property type="project" value="TreeGrafter"/>
</dbReference>
<evidence type="ECO:0000256" key="8">
    <source>
        <dbReference type="SAM" id="Phobius"/>
    </source>
</evidence>
<dbReference type="Pfam" id="PF13231">
    <property type="entry name" value="PMT_2"/>
    <property type="match status" value="1"/>
</dbReference>
<dbReference type="EMBL" id="MJEH01000044">
    <property type="protein sequence ID" value="OEH91926.1"/>
    <property type="molecule type" value="Genomic_DNA"/>
</dbReference>
<evidence type="ECO:0000256" key="1">
    <source>
        <dbReference type="ARBA" id="ARBA00004651"/>
    </source>
</evidence>
<dbReference type="GO" id="GO:0005886">
    <property type="term" value="C:plasma membrane"/>
    <property type="evidence" value="ECO:0007669"/>
    <property type="project" value="UniProtKB-SubCell"/>
</dbReference>
<dbReference type="GO" id="GO:0009103">
    <property type="term" value="P:lipopolysaccharide biosynthetic process"/>
    <property type="evidence" value="ECO:0007669"/>
    <property type="project" value="UniProtKB-ARBA"/>
</dbReference>
<feature type="domain" description="Glycosyltransferase RgtA/B/C/D-like" evidence="9">
    <location>
        <begin position="49"/>
        <end position="200"/>
    </location>
</feature>
<evidence type="ECO:0000313" key="10">
    <source>
        <dbReference type="EMBL" id="OEH91926.1"/>
    </source>
</evidence>
<evidence type="ECO:0000256" key="3">
    <source>
        <dbReference type="ARBA" id="ARBA00022676"/>
    </source>
</evidence>
<dbReference type="InterPro" id="IPR038731">
    <property type="entry name" value="RgtA/B/C-like"/>
</dbReference>
<evidence type="ECO:0000256" key="5">
    <source>
        <dbReference type="ARBA" id="ARBA00022692"/>
    </source>
</evidence>
<keyword evidence="2" id="KW-1003">Cell membrane</keyword>
<organism evidence="10 11">
    <name type="scientific">Bacillus solimangrovi</name>
    <dbReference type="NCBI Taxonomy" id="1305675"/>
    <lineage>
        <taxon>Bacteria</taxon>
        <taxon>Bacillati</taxon>
        <taxon>Bacillota</taxon>
        <taxon>Bacilli</taxon>
        <taxon>Bacillales</taxon>
        <taxon>Bacillaceae</taxon>
        <taxon>Bacillus</taxon>
    </lineage>
</organism>
<evidence type="ECO:0000256" key="2">
    <source>
        <dbReference type="ARBA" id="ARBA00022475"/>
    </source>
</evidence>
<reference evidence="10 11" key="1">
    <citation type="submission" date="2016-08" db="EMBL/GenBank/DDBJ databases">
        <title>Genome of Bacillus solimangrovi GH2-4.</title>
        <authorList>
            <person name="Lim S."/>
            <person name="Kim B.-C."/>
        </authorList>
    </citation>
    <scope>NUCLEOTIDE SEQUENCE [LARGE SCALE GENOMIC DNA]</scope>
    <source>
        <strain evidence="10 11">GH2-4</strain>
    </source>
</reference>
<feature type="transmembrane region" description="Helical" evidence="8">
    <location>
        <begin position="321"/>
        <end position="337"/>
    </location>
</feature>
<dbReference type="PANTHER" id="PTHR33908:SF11">
    <property type="entry name" value="MEMBRANE PROTEIN"/>
    <property type="match status" value="1"/>
</dbReference>
<keyword evidence="7 8" id="KW-0472">Membrane</keyword>
<dbReference type="PANTHER" id="PTHR33908">
    <property type="entry name" value="MANNOSYLTRANSFERASE YKCB-RELATED"/>
    <property type="match status" value="1"/>
</dbReference>
<protein>
    <recommendedName>
        <fullName evidence="9">Glycosyltransferase RgtA/B/C/D-like domain-containing protein</fullName>
    </recommendedName>
</protein>
<keyword evidence="4" id="KW-0808">Transferase</keyword>
<feature type="transmembrane region" description="Helical" evidence="8">
    <location>
        <begin position="112"/>
        <end position="135"/>
    </location>
</feature>
<evidence type="ECO:0000313" key="11">
    <source>
        <dbReference type="Proteomes" id="UP000095209"/>
    </source>
</evidence>
<evidence type="ECO:0000256" key="4">
    <source>
        <dbReference type="ARBA" id="ARBA00022679"/>
    </source>
</evidence>
<dbReference type="STRING" id="1305675.BFG57_03985"/>
<dbReference type="InterPro" id="IPR050297">
    <property type="entry name" value="LipidA_mod_glycosyltrf_83"/>
</dbReference>
<keyword evidence="11" id="KW-1185">Reference proteome</keyword>
<dbReference type="Proteomes" id="UP000095209">
    <property type="component" value="Unassembled WGS sequence"/>
</dbReference>